<gene>
    <name evidence="16" type="ORF">NDU88_000031</name>
</gene>
<dbReference type="GO" id="GO:0005694">
    <property type="term" value="C:chromosome"/>
    <property type="evidence" value="ECO:0007669"/>
    <property type="project" value="UniProtKB-SubCell"/>
</dbReference>
<keyword evidence="10" id="KW-0156">Chromatin regulator</keyword>
<evidence type="ECO:0000256" key="11">
    <source>
        <dbReference type="ARBA" id="ARBA00023242"/>
    </source>
</evidence>
<keyword evidence="17" id="KW-1185">Reference proteome</keyword>
<dbReference type="InterPro" id="IPR001214">
    <property type="entry name" value="SET_dom"/>
</dbReference>
<evidence type="ECO:0000256" key="3">
    <source>
        <dbReference type="ARBA" id="ARBA00022454"/>
    </source>
</evidence>
<sequence length="455" mass="51884">MKSDRALKLLVKAADSVWSPKWKKRVEKSPDTLKGVWTVRLLRLDPSLLKENRVKVTSTRLRKHIALALKERDVYLRRIKSSKNDLKPPPYKHIKRNRRYGNVHLPPVDISQIPKCNCEPTSEKPCGFDSECINRMLMYECHPQVCPSGERCQNRSFSNLQYPETKVIRTEGKGWGLVATRDIRKGEFVNEYVGEVINEEECMARIKQAQEENARHFYMLTIDKDHIIDAGRKGNYSRFMNHSCQPNCETQKWTVNGSTRVGLFALCDIPAGVELTYNYNLECIGNDKTVCRCGASNCSGFLGDRPKSTTNSSEKSKKHKKRKRKAGGDGRKVSEDYCFRCNDGGKLVICDRKLCTKAYHLSCLGLEKPPFGRWECPWHHCDECGKPSTLFCYLCPVSYCKQHLDVEPFLSAPNALVCCTDHESHVENEQEVQTLSPVVDFADQAENQLEPAVAD</sequence>
<dbReference type="SMART" id="SM00317">
    <property type="entry name" value="SET"/>
    <property type="match status" value="1"/>
</dbReference>
<dbReference type="AlphaFoldDB" id="A0AAV7WHT3"/>
<dbReference type="GO" id="GO:0005634">
    <property type="term" value="C:nucleus"/>
    <property type="evidence" value="ECO:0007669"/>
    <property type="project" value="UniProtKB-SubCell"/>
</dbReference>
<evidence type="ECO:0000259" key="13">
    <source>
        <dbReference type="PROSITE" id="PS50280"/>
    </source>
</evidence>
<dbReference type="PROSITE" id="PS51215">
    <property type="entry name" value="AWS"/>
    <property type="match status" value="1"/>
</dbReference>
<comment type="subcellular location">
    <subcellularLocation>
        <location evidence="2">Chromosome</location>
    </subcellularLocation>
    <subcellularLocation>
        <location evidence="1">Nucleus</location>
    </subcellularLocation>
</comment>
<dbReference type="Pfam" id="PF00856">
    <property type="entry name" value="SET"/>
    <property type="match status" value="1"/>
</dbReference>
<feature type="domain" description="Post-SET" evidence="14">
    <location>
        <begin position="287"/>
        <end position="303"/>
    </location>
</feature>
<proteinExistence type="predicted"/>
<dbReference type="SMART" id="SM00249">
    <property type="entry name" value="PHD"/>
    <property type="match status" value="1"/>
</dbReference>
<dbReference type="SUPFAM" id="SSF82199">
    <property type="entry name" value="SET domain"/>
    <property type="match status" value="1"/>
</dbReference>
<comment type="caution">
    <text evidence="16">The sequence shown here is derived from an EMBL/GenBank/DDBJ whole genome shotgun (WGS) entry which is preliminary data.</text>
</comment>
<dbReference type="GO" id="GO:0016279">
    <property type="term" value="F:protein-lysine N-methyltransferase activity"/>
    <property type="evidence" value="ECO:0007669"/>
    <property type="project" value="UniProtKB-ARBA"/>
</dbReference>
<dbReference type="PROSITE" id="PS50868">
    <property type="entry name" value="POST_SET"/>
    <property type="match status" value="1"/>
</dbReference>
<dbReference type="SMART" id="SM00508">
    <property type="entry name" value="PostSET"/>
    <property type="match status" value="1"/>
</dbReference>
<evidence type="ECO:0000256" key="8">
    <source>
        <dbReference type="ARBA" id="ARBA00022771"/>
    </source>
</evidence>
<keyword evidence="6" id="KW-0949">S-adenosyl-L-methionine</keyword>
<protein>
    <submittedName>
        <fullName evidence="16">Uncharacterized protein</fullName>
    </submittedName>
</protein>
<dbReference type="GO" id="GO:0140938">
    <property type="term" value="F:histone H3 methyltransferase activity"/>
    <property type="evidence" value="ECO:0007669"/>
    <property type="project" value="UniProtKB-ARBA"/>
</dbReference>
<dbReference type="InterPro" id="IPR006560">
    <property type="entry name" value="AWS_dom"/>
</dbReference>
<keyword evidence="11" id="KW-0539">Nucleus</keyword>
<dbReference type="InterPro" id="IPR013083">
    <property type="entry name" value="Znf_RING/FYVE/PHD"/>
</dbReference>
<keyword evidence="3" id="KW-0158">Chromosome</keyword>
<dbReference type="InterPro" id="IPR001965">
    <property type="entry name" value="Znf_PHD"/>
</dbReference>
<feature type="domain" description="AWS" evidence="15">
    <location>
        <begin position="111"/>
        <end position="161"/>
    </location>
</feature>
<evidence type="ECO:0000256" key="6">
    <source>
        <dbReference type="ARBA" id="ARBA00022691"/>
    </source>
</evidence>
<evidence type="ECO:0000259" key="14">
    <source>
        <dbReference type="PROSITE" id="PS50868"/>
    </source>
</evidence>
<dbReference type="InterPro" id="IPR041306">
    <property type="entry name" value="C5HCH"/>
</dbReference>
<dbReference type="PANTHER" id="PTHR22884">
    <property type="entry name" value="SET DOMAIN PROTEINS"/>
    <property type="match status" value="1"/>
</dbReference>
<dbReference type="InterPro" id="IPR011011">
    <property type="entry name" value="Znf_FYVE_PHD"/>
</dbReference>
<dbReference type="GO" id="GO:0032259">
    <property type="term" value="P:methylation"/>
    <property type="evidence" value="ECO:0007669"/>
    <property type="project" value="UniProtKB-KW"/>
</dbReference>
<organism evidence="16 17">
    <name type="scientific">Pleurodeles waltl</name>
    <name type="common">Iberian ribbed newt</name>
    <dbReference type="NCBI Taxonomy" id="8319"/>
    <lineage>
        <taxon>Eukaryota</taxon>
        <taxon>Metazoa</taxon>
        <taxon>Chordata</taxon>
        <taxon>Craniata</taxon>
        <taxon>Vertebrata</taxon>
        <taxon>Euteleostomi</taxon>
        <taxon>Amphibia</taxon>
        <taxon>Batrachia</taxon>
        <taxon>Caudata</taxon>
        <taxon>Salamandroidea</taxon>
        <taxon>Salamandridae</taxon>
        <taxon>Pleurodelinae</taxon>
        <taxon>Pleurodeles</taxon>
    </lineage>
</organism>
<dbReference type="InterPro" id="IPR046341">
    <property type="entry name" value="SET_dom_sf"/>
</dbReference>
<feature type="domain" description="SET" evidence="13">
    <location>
        <begin position="163"/>
        <end position="280"/>
    </location>
</feature>
<evidence type="ECO:0000256" key="2">
    <source>
        <dbReference type="ARBA" id="ARBA00004286"/>
    </source>
</evidence>
<name>A0AAV7WHT3_PLEWA</name>
<evidence type="ECO:0000256" key="7">
    <source>
        <dbReference type="ARBA" id="ARBA00022723"/>
    </source>
</evidence>
<dbReference type="GO" id="GO:0008270">
    <property type="term" value="F:zinc ion binding"/>
    <property type="evidence" value="ECO:0007669"/>
    <property type="project" value="UniProtKB-KW"/>
</dbReference>
<accession>A0AAV7WHT3</accession>
<feature type="compositionally biased region" description="Basic residues" evidence="12">
    <location>
        <begin position="316"/>
        <end position="325"/>
    </location>
</feature>
<reference evidence="16" key="1">
    <citation type="journal article" date="2022" name="bioRxiv">
        <title>Sequencing and chromosome-scale assembly of the giantPleurodeles waltlgenome.</title>
        <authorList>
            <person name="Brown T."/>
            <person name="Elewa A."/>
            <person name="Iarovenko S."/>
            <person name="Subramanian E."/>
            <person name="Araus A.J."/>
            <person name="Petzold A."/>
            <person name="Susuki M."/>
            <person name="Suzuki K.-i.T."/>
            <person name="Hayashi T."/>
            <person name="Toyoda A."/>
            <person name="Oliveira C."/>
            <person name="Osipova E."/>
            <person name="Leigh N.D."/>
            <person name="Simon A."/>
            <person name="Yun M.H."/>
        </authorList>
    </citation>
    <scope>NUCLEOTIDE SEQUENCE</scope>
    <source>
        <strain evidence="16">20211129_DDA</strain>
        <tissue evidence="16">Liver</tissue>
    </source>
</reference>
<dbReference type="SMART" id="SM00570">
    <property type="entry name" value="AWS"/>
    <property type="match status" value="1"/>
</dbReference>
<evidence type="ECO:0000256" key="10">
    <source>
        <dbReference type="ARBA" id="ARBA00022853"/>
    </source>
</evidence>
<evidence type="ECO:0000256" key="4">
    <source>
        <dbReference type="ARBA" id="ARBA00022603"/>
    </source>
</evidence>
<evidence type="ECO:0000256" key="1">
    <source>
        <dbReference type="ARBA" id="ARBA00004123"/>
    </source>
</evidence>
<dbReference type="PROSITE" id="PS50280">
    <property type="entry name" value="SET"/>
    <property type="match status" value="1"/>
</dbReference>
<evidence type="ECO:0000259" key="15">
    <source>
        <dbReference type="PROSITE" id="PS51215"/>
    </source>
</evidence>
<dbReference type="Gene3D" id="3.30.40.10">
    <property type="entry name" value="Zinc/RING finger domain, C3HC4 (zinc finger)"/>
    <property type="match status" value="1"/>
</dbReference>
<dbReference type="Proteomes" id="UP001066276">
    <property type="component" value="Chromosome 1_1"/>
</dbReference>
<keyword evidence="9" id="KW-0862">Zinc</keyword>
<evidence type="ECO:0000313" key="17">
    <source>
        <dbReference type="Proteomes" id="UP001066276"/>
    </source>
</evidence>
<dbReference type="EMBL" id="JANPWB010000001">
    <property type="protein sequence ID" value="KAJ1212367.1"/>
    <property type="molecule type" value="Genomic_DNA"/>
</dbReference>
<dbReference type="Pfam" id="PF17907">
    <property type="entry name" value="AWS"/>
    <property type="match status" value="1"/>
</dbReference>
<keyword evidence="8" id="KW-0863">Zinc-finger</keyword>
<evidence type="ECO:0000313" key="16">
    <source>
        <dbReference type="EMBL" id="KAJ1212367.1"/>
    </source>
</evidence>
<dbReference type="Gene3D" id="2.170.270.10">
    <property type="entry name" value="SET domain"/>
    <property type="match status" value="1"/>
</dbReference>
<evidence type="ECO:0000256" key="12">
    <source>
        <dbReference type="SAM" id="MobiDB-lite"/>
    </source>
</evidence>
<dbReference type="FunFam" id="2.170.270.10:FF:000002">
    <property type="entry name" value="Histone-lysine N-methyltransferase"/>
    <property type="match status" value="1"/>
</dbReference>
<dbReference type="Pfam" id="PF17982">
    <property type="entry name" value="C5HCH"/>
    <property type="match status" value="1"/>
</dbReference>
<keyword evidence="5" id="KW-0808">Transferase</keyword>
<keyword evidence="4" id="KW-0489">Methyltransferase</keyword>
<evidence type="ECO:0000256" key="5">
    <source>
        <dbReference type="ARBA" id="ARBA00022679"/>
    </source>
</evidence>
<feature type="region of interest" description="Disordered" evidence="12">
    <location>
        <begin position="305"/>
        <end position="331"/>
    </location>
</feature>
<dbReference type="FunFam" id="3.30.40.10:FF:000025">
    <property type="entry name" value="Histone-lysine N-methyltransferase"/>
    <property type="match status" value="1"/>
</dbReference>
<keyword evidence="7" id="KW-0479">Metal-binding</keyword>
<dbReference type="SUPFAM" id="SSF57903">
    <property type="entry name" value="FYVE/PHD zinc finger"/>
    <property type="match status" value="1"/>
</dbReference>
<dbReference type="InterPro" id="IPR003616">
    <property type="entry name" value="Post-SET_dom"/>
</dbReference>
<dbReference type="InterPro" id="IPR050777">
    <property type="entry name" value="SET2_Histone-Lys_MeTrsfase"/>
</dbReference>
<evidence type="ECO:0000256" key="9">
    <source>
        <dbReference type="ARBA" id="ARBA00022833"/>
    </source>
</evidence>